<reference evidence="2" key="1">
    <citation type="submission" date="2016-10" db="EMBL/GenBank/DDBJ databases">
        <authorList>
            <person name="Varghese N."/>
            <person name="Submissions S."/>
        </authorList>
    </citation>
    <scope>NUCLEOTIDE SEQUENCE [LARGE SCALE GENOMIC DNA]</scope>
    <source>
        <strain evidence="2">DSM 27839</strain>
    </source>
</reference>
<protein>
    <submittedName>
        <fullName evidence="1">Uncharacterized protein</fullName>
    </submittedName>
</protein>
<organism evidence="1 2">
    <name type="scientific">Ruegeria halocynthiae</name>
    <dbReference type="NCBI Taxonomy" id="985054"/>
    <lineage>
        <taxon>Bacteria</taxon>
        <taxon>Pseudomonadati</taxon>
        <taxon>Pseudomonadota</taxon>
        <taxon>Alphaproteobacteria</taxon>
        <taxon>Rhodobacterales</taxon>
        <taxon>Roseobacteraceae</taxon>
        <taxon>Ruegeria</taxon>
    </lineage>
</organism>
<dbReference type="EMBL" id="FNNP01000017">
    <property type="protein sequence ID" value="SDX93237.1"/>
    <property type="molecule type" value="Genomic_DNA"/>
</dbReference>
<name>A0A1H3FR24_9RHOB</name>
<dbReference type="STRING" id="985054.SAMN05444358_11718"/>
<dbReference type="Proteomes" id="UP000183400">
    <property type="component" value="Unassembled WGS sequence"/>
</dbReference>
<accession>A0A1H3FR24</accession>
<keyword evidence="2" id="KW-1185">Reference proteome</keyword>
<evidence type="ECO:0000313" key="2">
    <source>
        <dbReference type="Proteomes" id="UP000183400"/>
    </source>
</evidence>
<evidence type="ECO:0000313" key="1">
    <source>
        <dbReference type="EMBL" id="SDX93237.1"/>
    </source>
</evidence>
<dbReference type="AlphaFoldDB" id="A0A1H3FR24"/>
<proteinExistence type="predicted"/>
<gene>
    <name evidence="1" type="ORF">SAMN05444358_11718</name>
</gene>
<sequence>MTMPLLLKRLLALFNVNSLISPRRCPQPEDIQYWSSHMKKDIGMDHADPPQRPLFLGDKSW</sequence>